<dbReference type="OrthoDB" id="4540223at2759"/>
<dbReference type="InterPro" id="IPR045564">
    <property type="entry name" value="DUF5910"/>
</dbReference>
<feature type="chain" id="PRO_5028976149" evidence="1">
    <location>
        <begin position="21"/>
        <end position="214"/>
    </location>
</feature>
<evidence type="ECO:0000313" key="3">
    <source>
        <dbReference type="Proteomes" id="UP000481858"/>
    </source>
</evidence>
<keyword evidence="3" id="KW-1185">Reference proteome</keyword>
<keyword evidence="1" id="KW-0732">Signal</keyword>
<comment type="caution">
    <text evidence="2">The sequence shown here is derived from an EMBL/GenBank/DDBJ whole genome shotgun (WGS) entry which is preliminary data.</text>
</comment>
<proteinExistence type="predicted"/>
<feature type="signal peptide" evidence="1">
    <location>
        <begin position="1"/>
        <end position="20"/>
    </location>
</feature>
<evidence type="ECO:0000313" key="2">
    <source>
        <dbReference type="EMBL" id="KAF2973155.1"/>
    </source>
</evidence>
<dbReference type="Pfam" id="PF19287">
    <property type="entry name" value="DUF5910"/>
    <property type="match status" value="1"/>
</dbReference>
<name>A0A7C8N137_9PEZI</name>
<dbReference type="InParanoid" id="A0A7C8N137"/>
<sequence>MILGTKAWTSLTFIVSLVETSPLNRNASTLERRDSSLLVGYRGGEAQIYMKAGNFLAYNTAGGPSHRIDQLGPGAYLSPSPGEWPAPWVCAVQAVSASQFNLLNKAWVPETADDGCTPLWDNNGAQNRPAYLTSRGGSTFTTDNTLLFSTIARVDPPKLQLLIPAKLIQAGQVKFAVNCADITDTAAYSAIQALGPVDWYSWANVKGTPQQITA</sequence>
<dbReference type="EMBL" id="WUBL01000002">
    <property type="protein sequence ID" value="KAF2973155.1"/>
    <property type="molecule type" value="Genomic_DNA"/>
</dbReference>
<gene>
    <name evidence="2" type="ORF">GQX73_g446</name>
</gene>
<organism evidence="2 3">
    <name type="scientific">Xylaria multiplex</name>
    <dbReference type="NCBI Taxonomy" id="323545"/>
    <lineage>
        <taxon>Eukaryota</taxon>
        <taxon>Fungi</taxon>
        <taxon>Dikarya</taxon>
        <taxon>Ascomycota</taxon>
        <taxon>Pezizomycotina</taxon>
        <taxon>Sordariomycetes</taxon>
        <taxon>Xylariomycetidae</taxon>
        <taxon>Xylariales</taxon>
        <taxon>Xylariaceae</taxon>
        <taxon>Xylaria</taxon>
    </lineage>
</organism>
<dbReference type="Proteomes" id="UP000481858">
    <property type="component" value="Unassembled WGS sequence"/>
</dbReference>
<reference evidence="2 3" key="1">
    <citation type="submission" date="2019-12" db="EMBL/GenBank/DDBJ databases">
        <title>Draft genome sequence of the ascomycete Xylaria multiplex DSM 110363.</title>
        <authorList>
            <person name="Buettner E."/>
            <person name="Kellner H."/>
        </authorList>
    </citation>
    <scope>NUCLEOTIDE SEQUENCE [LARGE SCALE GENOMIC DNA]</scope>
    <source>
        <strain evidence="2 3">DSM 110363</strain>
    </source>
</reference>
<accession>A0A7C8N137</accession>
<evidence type="ECO:0000256" key="1">
    <source>
        <dbReference type="SAM" id="SignalP"/>
    </source>
</evidence>
<dbReference type="AlphaFoldDB" id="A0A7C8N137"/>
<protein>
    <submittedName>
        <fullName evidence="2">Uncharacterized protein</fullName>
    </submittedName>
</protein>